<dbReference type="CDD" id="cd00085">
    <property type="entry name" value="HNHc"/>
    <property type="match status" value="1"/>
</dbReference>
<organism evidence="2">
    <name type="scientific">marine sediment metagenome</name>
    <dbReference type="NCBI Taxonomy" id="412755"/>
    <lineage>
        <taxon>unclassified sequences</taxon>
        <taxon>metagenomes</taxon>
        <taxon>ecological metagenomes</taxon>
    </lineage>
</organism>
<dbReference type="GO" id="GO:0004519">
    <property type="term" value="F:endonuclease activity"/>
    <property type="evidence" value="ECO:0007669"/>
    <property type="project" value="InterPro"/>
</dbReference>
<dbReference type="AlphaFoldDB" id="A0A0F9F2F1"/>
<sequence>MKKHCINCNKLISREAKRCRKCKGKIHSNLMKEFWKNKSHHWLVDGRCLKKYYCIDCEKRIGRRAIRCKKCSNSMEHNTNWQEGKSFEPYALGWNNTYKEQVRFRDGYKCRLCKKPEIENRRKLDIHHIDYDKKNIDIENLISLCHSCHMKTNFNREYWKVIFIANVMEIAKLL</sequence>
<dbReference type="EMBL" id="LAZR01032262">
    <property type="protein sequence ID" value="KKL51410.1"/>
    <property type="molecule type" value="Genomic_DNA"/>
</dbReference>
<evidence type="ECO:0000313" key="2">
    <source>
        <dbReference type="EMBL" id="KKL51410.1"/>
    </source>
</evidence>
<dbReference type="GO" id="GO:0008270">
    <property type="term" value="F:zinc ion binding"/>
    <property type="evidence" value="ECO:0007669"/>
    <property type="project" value="InterPro"/>
</dbReference>
<dbReference type="InterPro" id="IPR003615">
    <property type="entry name" value="HNH_nuc"/>
</dbReference>
<feature type="domain" description="HNH nuclease" evidence="1">
    <location>
        <begin position="97"/>
        <end position="150"/>
    </location>
</feature>
<dbReference type="GO" id="GO:0003676">
    <property type="term" value="F:nucleic acid binding"/>
    <property type="evidence" value="ECO:0007669"/>
    <property type="project" value="InterPro"/>
</dbReference>
<dbReference type="InterPro" id="IPR002711">
    <property type="entry name" value="HNH"/>
</dbReference>
<protein>
    <recommendedName>
        <fullName evidence="1">HNH nuclease domain-containing protein</fullName>
    </recommendedName>
</protein>
<name>A0A0F9F2F1_9ZZZZ</name>
<gene>
    <name evidence="2" type="ORF">LCGC14_2295790</name>
</gene>
<proteinExistence type="predicted"/>
<accession>A0A0F9F2F1</accession>
<evidence type="ECO:0000259" key="1">
    <source>
        <dbReference type="SMART" id="SM00507"/>
    </source>
</evidence>
<dbReference type="SMART" id="SM00507">
    <property type="entry name" value="HNHc"/>
    <property type="match status" value="1"/>
</dbReference>
<dbReference type="Pfam" id="PF01844">
    <property type="entry name" value="HNH"/>
    <property type="match status" value="1"/>
</dbReference>
<reference evidence="2" key="1">
    <citation type="journal article" date="2015" name="Nature">
        <title>Complex archaea that bridge the gap between prokaryotes and eukaryotes.</title>
        <authorList>
            <person name="Spang A."/>
            <person name="Saw J.H."/>
            <person name="Jorgensen S.L."/>
            <person name="Zaremba-Niedzwiedzka K."/>
            <person name="Martijn J."/>
            <person name="Lind A.E."/>
            <person name="van Eijk R."/>
            <person name="Schleper C."/>
            <person name="Guy L."/>
            <person name="Ettema T.J."/>
        </authorList>
    </citation>
    <scope>NUCLEOTIDE SEQUENCE</scope>
</reference>
<comment type="caution">
    <text evidence="2">The sequence shown here is derived from an EMBL/GenBank/DDBJ whole genome shotgun (WGS) entry which is preliminary data.</text>
</comment>